<evidence type="ECO:0000313" key="3">
    <source>
        <dbReference type="Proteomes" id="UP001323405"/>
    </source>
</evidence>
<reference evidence="2 3" key="1">
    <citation type="journal article" date="2023" name="bioRxiv">
        <title>High-quality genome assemblies of four members of thePodospora anserinaspecies complex.</title>
        <authorList>
            <person name="Ament-Velasquez S.L."/>
            <person name="Vogan A.A."/>
            <person name="Wallerman O."/>
            <person name="Hartmann F."/>
            <person name="Gautier V."/>
            <person name="Silar P."/>
            <person name="Giraud T."/>
            <person name="Johannesson H."/>
        </authorList>
    </citation>
    <scope>NUCLEOTIDE SEQUENCE [LARGE SCALE GENOMIC DNA]</scope>
    <source>
        <strain evidence="2 3">CBS 415.72m</strain>
    </source>
</reference>
<dbReference type="GeneID" id="87904853"/>
<gene>
    <name evidence="2" type="ORF">QC762_105570</name>
</gene>
<feature type="compositionally biased region" description="Gly residues" evidence="1">
    <location>
        <begin position="139"/>
        <end position="149"/>
    </location>
</feature>
<feature type="compositionally biased region" description="Gly residues" evidence="1">
    <location>
        <begin position="47"/>
        <end position="59"/>
    </location>
</feature>
<dbReference type="Proteomes" id="UP001323405">
    <property type="component" value="Unassembled WGS sequence"/>
</dbReference>
<evidence type="ECO:0000313" key="2">
    <source>
        <dbReference type="EMBL" id="KAK4658891.1"/>
    </source>
</evidence>
<comment type="caution">
    <text evidence="2">The sequence shown here is derived from an EMBL/GenBank/DDBJ whole genome shotgun (WGS) entry which is preliminary data.</text>
</comment>
<organism evidence="2 3">
    <name type="scientific">Podospora pseudocomata</name>
    <dbReference type="NCBI Taxonomy" id="2093779"/>
    <lineage>
        <taxon>Eukaryota</taxon>
        <taxon>Fungi</taxon>
        <taxon>Dikarya</taxon>
        <taxon>Ascomycota</taxon>
        <taxon>Pezizomycotina</taxon>
        <taxon>Sordariomycetes</taxon>
        <taxon>Sordariomycetidae</taxon>
        <taxon>Sordariales</taxon>
        <taxon>Podosporaceae</taxon>
        <taxon>Podospora</taxon>
    </lineage>
</organism>
<proteinExistence type="predicted"/>
<dbReference type="EMBL" id="JAFFHA010000001">
    <property type="protein sequence ID" value="KAK4658891.1"/>
    <property type="molecule type" value="Genomic_DNA"/>
</dbReference>
<protein>
    <submittedName>
        <fullName evidence="2">Uncharacterized protein</fullName>
    </submittedName>
</protein>
<accession>A0ABR0GT04</accession>
<evidence type="ECO:0000256" key="1">
    <source>
        <dbReference type="SAM" id="MobiDB-lite"/>
    </source>
</evidence>
<feature type="region of interest" description="Disordered" evidence="1">
    <location>
        <begin position="45"/>
        <end position="64"/>
    </location>
</feature>
<dbReference type="RefSeq" id="XP_062747863.1">
    <property type="nucleotide sequence ID" value="XM_062884946.1"/>
</dbReference>
<feature type="compositionally biased region" description="Polar residues" evidence="1">
    <location>
        <begin position="102"/>
        <end position="115"/>
    </location>
</feature>
<sequence length="149" mass="14997">MVDNTFRLLSNFLFFSFFPHLIPTPATPSLNSLLSKINKMNGDVGRDAGGANGTGGSGASAGTQEVRQAAVARLQGATMRRQAVGDLAAATARLSLGDPVLTNGQPRAASASTGSAPELPRILITSPDGTSVWATDALGGDGPSGSNGS</sequence>
<feature type="region of interest" description="Disordered" evidence="1">
    <location>
        <begin position="98"/>
        <end position="149"/>
    </location>
</feature>
<keyword evidence="3" id="KW-1185">Reference proteome</keyword>
<name>A0ABR0GT04_9PEZI</name>